<name>A0A9P5NU82_GYMJU</name>
<evidence type="ECO:0000256" key="1">
    <source>
        <dbReference type="SAM" id="MobiDB-lite"/>
    </source>
</evidence>
<comment type="caution">
    <text evidence="2">The sequence shown here is derived from an EMBL/GenBank/DDBJ whole genome shotgun (WGS) entry which is preliminary data.</text>
</comment>
<evidence type="ECO:0000313" key="3">
    <source>
        <dbReference type="Proteomes" id="UP000724874"/>
    </source>
</evidence>
<dbReference type="AlphaFoldDB" id="A0A9P5NU82"/>
<accession>A0A9P5NU82</accession>
<organism evidence="2 3">
    <name type="scientific">Gymnopilus junonius</name>
    <name type="common">Spectacular rustgill mushroom</name>
    <name type="synonym">Gymnopilus spectabilis subsp. junonius</name>
    <dbReference type="NCBI Taxonomy" id="109634"/>
    <lineage>
        <taxon>Eukaryota</taxon>
        <taxon>Fungi</taxon>
        <taxon>Dikarya</taxon>
        <taxon>Basidiomycota</taxon>
        <taxon>Agaricomycotina</taxon>
        <taxon>Agaricomycetes</taxon>
        <taxon>Agaricomycetidae</taxon>
        <taxon>Agaricales</taxon>
        <taxon>Agaricineae</taxon>
        <taxon>Hymenogastraceae</taxon>
        <taxon>Gymnopilus</taxon>
    </lineage>
</organism>
<proteinExistence type="predicted"/>
<keyword evidence="3" id="KW-1185">Reference proteome</keyword>
<dbReference type="EMBL" id="JADNYJ010000017">
    <property type="protein sequence ID" value="KAF8906841.1"/>
    <property type="molecule type" value="Genomic_DNA"/>
</dbReference>
<dbReference type="Proteomes" id="UP000724874">
    <property type="component" value="Unassembled WGS sequence"/>
</dbReference>
<gene>
    <name evidence="2" type="ORF">CPB84DRAFT_1844303</name>
</gene>
<reference evidence="2" key="1">
    <citation type="submission" date="2020-11" db="EMBL/GenBank/DDBJ databases">
        <authorList>
            <consortium name="DOE Joint Genome Institute"/>
            <person name="Ahrendt S."/>
            <person name="Riley R."/>
            <person name="Andreopoulos W."/>
            <person name="LaButti K."/>
            <person name="Pangilinan J."/>
            <person name="Ruiz-duenas F.J."/>
            <person name="Barrasa J.M."/>
            <person name="Sanchez-Garcia M."/>
            <person name="Camarero S."/>
            <person name="Miyauchi S."/>
            <person name="Serrano A."/>
            <person name="Linde D."/>
            <person name="Babiker R."/>
            <person name="Drula E."/>
            <person name="Ayuso-Fernandez I."/>
            <person name="Pacheco R."/>
            <person name="Padilla G."/>
            <person name="Ferreira P."/>
            <person name="Barriuso J."/>
            <person name="Kellner H."/>
            <person name="Castanera R."/>
            <person name="Alfaro M."/>
            <person name="Ramirez L."/>
            <person name="Pisabarro A.G."/>
            <person name="Kuo A."/>
            <person name="Tritt A."/>
            <person name="Lipzen A."/>
            <person name="He G."/>
            <person name="Yan M."/>
            <person name="Ng V."/>
            <person name="Cullen D."/>
            <person name="Martin F."/>
            <person name="Rosso M.-N."/>
            <person name="Henrissat B."/>
            <person name="Hibbett D."/>
            <person name="Martinez A.T."/>
            <person name="Grigoriev I.V."/>
        </authorList>
    </citation>
    <scope>NUCLEOTIDE SEQUENCE</scope>
    <source>
        <strain evidence="2">AH 44721</strain>
    </source>
</reference>
<feature type="region of interest" description="Disordered" evidence="1">
    <location>
        <begin position="157"/>
        <end position="177"/>
    </location>
</feature>
<sequence length="177" mass="19892">MGPLQHIRGIFWDCHSSEGMNGFNSKRTVSTGQGRPTHDGWRISARHRRKVVVQHERVNTIYYYPFYSALRGSVHSVRASTYVRPQIYTRNDQSDIAPHKISRCTPKTQEGPIPHRLKQKLISFSRECVNSPLVAGRGVVADLDISDIVAPEAVPPPGVGEDMYFPDPSADSFDYAQ</sequence>
<protein>
    <submittedName>
        <fullName evidence="2">Uncharacterized protein</fullName>
    </submittedName>
</protein>
<evidence type="ECO:0000313" key="2">
    <source>
        <dbReference type="EMBL" id="KAF8906841.1"/>
    </source>
</evidence>